<feature type="domain" description="Serpin" evidence="5">
    <location>
        <begin position="15"/>
        <end position="386"/>
    </location>
</feature>
<dbReference type="AlphaFoldDB" id="A0A4P1RPH3"/>
<dbReference type="SUPFAM" id="SSF56574">
    <property type="entry name" value="Serpins"/>
    <property type="match status" value="1"/>
</dbReference>
<dbReference type="FunFam" id="3.30.497.10:FF:000012">
    <property type="entry name" value="Predicted protein"/>
    <property type="match status" value="1"/>
</dbReference>
<sequence length="389" mass="42968">MDLRESINNQNDVVLNITKHLISKEGKDKNLVFSPLSIHVVLSIIASGSKGPTLDQILSFLRSNSTDHLNSFASQLISVVLSDGSLAGGPRLCFVNSVWVEQSLSLNSSFKHVLDNDFKATLASVDFQTKAVEVTNEVNSWAEKETNGLIKEILPLGSVDSLTRLIFANALYFKGAWNDKFDASITKDYDFHLLNGNSVKVPFMTSKKNQRIRAFDGFKVLGLPYKQGEDKRQFSMYLLLPDAKDGLSALVEKVGSESGFLEHKLPLQKVEVGDFRIPRFKISFGLETSNVLKELGLVLPFSGGDLTAMVDSPVPQNLHVSNIFHKSFIEVNEEGTEAAAVTAATINYRSVQIVTKMDFIADHPFLFLIREDKTGTVLFVGQVLNPLAE</sequence>
<evidence type="ECO:0000259" key="5">
    <source>
        <dbReference type="SMART" id="SM00093"/>
    </source>
</evidence>
<dbReference type="Gene3D" id="2.30.39.10">
    <property type="entry name" value="Alpha-1-antitrypsin, domain 1"/>
    <property type="match status" value="1"/>
</dbReference>
<dbReference type="InterPro" id="IPR042178">
    <property type="entry name" value="Serpin_sf_1"/>
</dbReference>
<keyword evidence="7" id="KW-1185">Reference proteome</keyword>
<dbReference type="PANTHER" id="PTHR11461">
    <property type="entry name" value="SERINE PROTEASE INHIBITOR, SERPIN"/>
    <property type="match status" value="1"/>
</dbReference>
<evidence type="ECO:0000313" key="6">
    <source>
        <dbReference type="EMBL" id="OIW14852.1"/>
    </source>
</evidence>
<proteinExistence type="inferred from homology"/>
<dbReference type="Proteomes" id="UP000188354">
    <property type="component" value="Chromosome LG03"/>
</dbReference>
<dbReference type="InterPro" id="IPR000215">
    <property type="entry name" value="Serpin_fam"/>
</dbReference>
<protein>
    <recommendedName>
        <fullName evidence="5">Serpin domain-containing protein</fullName>
    </recommendedName>
</protein>
<dbReference type="CDD" id="cd02043">
    <property type="entry name" value="serpinP_plants"/>
    <property type="match status" value="1"/>
</dbReference>
<dbReference type="InterPro" id="IPR036186">
    <property type="entry name" value="Serpin_sf"/>
</dbReference>
<keyword evidence="2" id="KW-0646">Protease inhibitor</keyword>
<dbReference type="Gramene" id="OIW14852">
    <property type="protein sequence ID" value="OIW14852"/>
    <property type="gene ID" value="TanjilG_30571"/>
</dbReference>
<dbReference type="Pfam" id="PF00079">
    <property type="entry name" value="Serpin"/>
    <property type="match status" value="1"/>
</dbReference>
<dbReference type="SMART" id="SM00093">
    <property type="entry name" value="SERPIN"/>
    <property type="match status" value="1"/>
</dbReference>
<comment type="similarity">
    <text evidence="1 4">Belongs to the serpin family.</text>
</comment>
<accession>A0A4P1RPH3</accession>
<name>A0A4P1RPH3_LUPAN</name>
<evidence type="ECO:0000256" key="1">
    <source>
        <dbReference type="ARBA" id="ARBA00009500"/>
    </source>
</evidence>
<evidence type="ECO:0000256" key="3">
    <source>
        <dbReference type="ARBA" id="ARBA00022900"/>
    </source>
</evidence>
<evidence type="ECO:0000256" key="2">
    <source>
        <dbReference type="ARBA" id="ARBA00022690"/>
    </source>
</evidence>
<dbReference type="GO" id="GO:0005615">
    <property type="term" value="C:extracellular space"/>
    <property type="evidence" value="ECO:0007669"/>
    <property type="project" value="InterPro"/>
</dbReference>
<organism evidence="6 7">
    <name type="scientific">Lupinus angustifolius</name>
    <name type="common">Narrow-leaved blue lupine</name>
    <dbReference type="NCBI Taxonomy" id="3871"/>
    <lineage>
        <taxon>Eukaryota</taxon>
        <taxon>Viridiplantae</taxon>
        <taxon>Streptophyta</taxon>
        <taxon>Embryophyta</taxon>
        <taxon>Tracheophyta</taxon>
        <taxon>Spermatophyta</taxon>
        <taxon>Magnoliopsida</taxon>
        <taxon>eudicotyledons</taxon>
        <taxon>Gunneridae</taxon>
        <taxon>Pentapetalae</taxon>
        <taxon>rosids</taxon>
        <taxon>fabids</taxon>
        <taxon>Fabales</taxon>
        <taxon>Fabaceae</taxon>
        <taxon>Papilionoideae</taxon>
        <taxon>50 kb inversion clade</taxon>
        <taxon>genistoids sensu lato</taxon>
        <taxon>core genistoids</taxon>
        <taxon>Genisteae</taxon>
        <taxon>Lupinus</taxon>
    </lineage>
</organism>
<dbReference type="Gene3D" id="3.30.497.10">
    <property type="entry name" value="Antithrombin, subunit I, domain 2"/>
    <property type="match status" value="1"/>
</dbReference>
<dbReference type="InterPro" id="IPR023796">
    <property type="entry name" value="Serpin_dom"/>
</dbReference>
<dbReference type="KEGG" id="lang:109343929"/>
<dbReference type="InterPro" id="IPR042185">
    <property type="entry name" value="Serpin_sf_2"/>
</dbReference>
<dbReference type="PANTHER" id="PTHR11461:SF211">
    <property type="entry name" value="GH10112P-RELATED"/>
    <property type="match status" value="1"/>
</dbReference>
<keyword evidence="3" id="KW-0722">Serine protease inhibitor</keyword>
<dbReference type="GO" id="GO:0004867">
    <property type="term" value="F:serine-type endopeptidase inhibitor activity"/>
    <property type="evidence" value="ECO:0007669"/>
    <property type="project" value="UniProtKB-KW"/>
</dbReference>
<evidence type="ECO:0000256" key="4">
    <source>
        <dbReference type="RuleBase" id="RU000411"/>
    </source>
</evidence>
<dbReference type="EMBL" id="CM007363">
    <property type="protein sequence ID" value="OIW14852.1"/>
    <property type="molecule type" value="Genomic_DNA"/>
</dbReference>
<dbReference type="OrthoDB" id="1063785at2759"/>
<evidence type="ECO:0000313" key="7">
    <source>
        <dbReference type="Proteomes" id="UP000188354"/>
    </source>
</evidence>
<dbReference type="InterPro" id="IPR023795">
    <property type="entry name" value="Serpin_CS"/>
</dbReference>
<dbReference type="PROSITE" id="PS00284">
    <property type="entry name" value="SERPIN"/>
    <property type="match status" value="1"/>
</dbReference>
<reference evidence="6 7" key="1">
    <citation type="journal article" date="2017" name="Plant Biotechnol. J.">
        <title>A comprehensive draft genome sequence for lupin (Lupinus angustifolius), an emerging health food: insights into plant-microbe interactions and legume evolution.</title>
        <authorList>
            <person name="Hane J.K."/>
            <person name="Ming Y."/>
            <person name="Kamphuis L.G."/>
            <person name="Nelson M.N."/>
            <person name="Garg G."/>
            <person name="Atkins C.A."/>
            <person name="Bayer P.E."/>
            <person name="Bravo A."/>
            <person name="Bringans S."/>
            <person name="Cannon S."/>
            <person name="Edwards D."/>
            <person name="Foley R."/>
            <person name="Gao L.L."/>
            <person name="Harrison M.J."/>
            <person name="Huang W."/>
            <person name="Hurgobin B."/>
            <person name="Li S."/>
            <person name="Liu C.W."/>
            <person name="McGrath A."/>
            <person name="Morahan G."/>
            <person name="Murray J."/>
            <person name="Weller J."/>
            <person name="Jian J."/>
            <person name="Singh K.B."/>
        </authorList>
    </citation>
    <scope>NUCLEOTIDE SEQUENCE [LARGE SCALE GENOMIC DNA]</scope>
    <source>
        <strain evidence="7">cv. Tanjil</strain>
        <tissue evidence="6">Whole plant</tissue>
    </source>
</reference>
<gene>
    <name evidence="6" type="ORF">TanjilG_30571</name>
</gene>
<dbReference type="STRING" id="3871.A0A4P1RPH3"/>